<dbReference type="EMBL" id="BARU01018963">
    <property type="protein sequence ID" value="GAH61456.1"/>
    <property type="molecule type" value="Genomic_DNA"/>
</dbReference>
<keyword evidence="1" id="KW-0812">Transmembrane</keyword>
<proteinExistence type="predicted"/>
<comment type="caution">
    <text evidence="2">The sequence shown here is derived from an EMBL/GenBank/DDBJ whole genome shotgun (WGS) entry which is preliminary data.</text>
</comment>
<feature type="non-terminal residue" evidence="2">
    <location>
        <position position="290"/>
    </location>
</feature>
<organism evidence="2">
    <name type="scientific">marine sediment metagenome</name>
    <dbReference type="NCBI Taxonomy" id="412755"/>
    <lineage>
        <taxon>unclassified sequences</taxon>
        <taxon>metagenomes</taxon>
        <taxon>ecological metagenomes</taxon>
    </lineage>
</organism>
<feature type="transmembrane region" description="Helical" evidence="1">
    <location>
        <begin position="162"/>
        <end position="177"/>
    </location>
</feature>
<reference evidence="2" key="1">
    <citation type="journal article" date="2014" name="Front. Microbiol.">
        <title>High frequency of phylogenetically diverse reductive dehalogenase-homologous genes in deep subseafloor sedimentary metagenomes.</title>
        <authorList>
            <person name="Kawai M."/>
            <person name="Futagami T."/>
            <person name="Toyoda A."/>
            <person name="Takaki Y."/>
            <person name="Nishi S."/>
            <person name="Hori S."/>
            <person name="Arai W."/>
            <person name="Tsubouchi T."/>
            <person name="Morono Y."/>
            <person name="Uchiyama I."/>
            <person name="Ito T."/>
            <person name="Fujiyama A."/>
            <person name="Inagaki F."/>
            <person name="Takami H."/>
        </authorList>
    </citation>
    <scope>NUCLEOTIDE SEQUENCE</scope>
    <source>
        <strain evidence="2">Expedition CK06-06</strain>
    </source>
</reference>
<keyword evidence="1" id="KW-0472">Membrane</keyword>
<evidence type="ECO:0008006" key="3">
    <source>
        <dbReference type="Google" id="ProtNLM"/>
    </source>
</evidence>
<evidence type="ECO:0000256" key="1">
    <source>
        <dbReference type="SAM" id="Phobius"/>
    </source>
</evidence>
<feature type="transmembrane region" description="Helical" evidence="1">
    <location>
        <begin position="140"/>
        <end position="156"/>
    </location>
</feature>
<feature type="transmembrane region" description="Helical" evidence="1">
    <location>
        <begin position="90"/>
        <end position="108"/>
    </location>
</feature>
<name>X1GU95_9ZZZZ</name>
<evidence type="ECO:0000313" key="2">
    <source>
        <dbReference type="EMBL" id="GAH61456.1"/>
    </source>
</evidence>
<dbReference type="AlphaFoldDB" id="X1GU95"/>
<protein>
    <recommendedName>
        <fullName evidence="3">Glycosyltransferase RgtA/B/C/D-like domain-containing protein</fullName>
    </recommendedName>
</protein>
<feature type="transmembrane region" description="Helical" evidence="1">
    <location>
        <begin position="184"/>
        <end position="205"/>
    </location>
</feature>
<sequence length="290" mass="34084">FSIRLLIYFNTNLFYFADYKAYLNGIDLIKENGSIPLIQGNFLYLNSYNGYFFKQVLGNIDWYFIFNSLLGTATSFFVYLIAVKLSKNPLVGLLTVVIHTLYLEFLAFSSIFYTPIIMMFLLSVILNLLISFIEARKARFYIITGLLIITLVNLTFYFKCELNYFWILLILFAILNIKNKQKKIFIRVFLLALLLTVSTGTLNHYHILPYNEGNIIANDFIFFGHTLYGGDGGDGSFIYKENEERYNKALKEYCEQNKIDKLTKTDRNNFQMEEIKKFITQHPFKWIYLQ</sequence>
<feature type="transmembrane region" description="Helical" evidence="1">
    <location>
        <begin position="62"/>
        <end position="83"/>
    </location>
</feature>
<keyword evidence="1" id="KW-1133">Transmembrane helix</keyword>
<gene>
    <name evidence="2" type="ORF">S03H2_31286</name>
</gene>
<accession>X1GU95</accession>
<feature type="non-terminal residue" evidence="2">
    <location>
        <position position="1"/>
    </location>
</feature>
<feature type="transmembrane region" description="Helical" evidence="1">
    <location>
        <begin position="114"/>
        <end position="133"/>
    </location>
</feature>